<keyword evidence="5" id="KW-0460">Magnesium</keyword>
<dbReference type="PANTHER" id="PTHR12215:SF10">
    <property type="entry name" value="L-AMINOADIPATE-SEMIALDEHYDE DEHYDROGENASE-PHOSPHOPANTETHEINYL TRANSFERASE"/>
    <property type="match status" value="1"/>
</dbReference>
<keyword evidence="6" id="KW-0045">Antibiotic biosynthesis</keyword>
<dbReference type="GO" id="GO:0008897">
    <property type="term" value="F:holo-[acyl-carrier-protein] synthase activity"/>
    <property type="evidence" value="ECO:0007669"/>
    <property type="project" value="InterPro"/>
</dbReference>
<evidence type="ECO:0000259" key="7">
    <source>
        <dbReference type="Pfam" id="PF01648"/>
    </source>
</evidence>
<organism evidence="9 10">
    <name type="scientific">Paenibacillus curdlanolyticus YK9</name>
    <dbReference type="NCBI Taxonomy" id="717606"/>
    <lineage>
        <taxon>Bacteria</taxon>
        <taxon>Bacillati</taxon>
        <taxon>Bacillota</taxon>
        <taxon>Bacilli</taxon>
        <taxon>Bacillales</taxon>
        <taxon>Paenibacillaceae</taxon>
        <taxon>Paenibacillus</taxon>
    </lineage>
</organism>
<dbReference type="InterPro" id="IPR037143">
    <property type="entry name" value="4-PPantetheinyl_Trfase_dom_sf"/>
</dbReference>
<dbReference type="GO" id="GO:0006633">
    <property type="term" value="P:fatty acid biosynthetic process"/>
    <property type="evidence" value="ECO:0007669"/>
    <property type="project" value="InterPro"/>
</dbReference>
<dbReference type="Pfam" id="PF22624">
    <property type="entry name" value="AASDHPPT_N"/>
    <property type="match status" value="1"/>
</dbReference>
<dbReference type="AlphaFoldDB" id="E0IA53"/>
<keyword evidence="3 9" id="KW-0808">Transferase</keyword>
<dbReference type="InterPro" id="IPR055066">
    <property type="entry name" value="AASDHPPT_N"/>
</dbReference>
<evidence type="ECO:0000256" key="1">
    <source>
        <dbReference type="ARBA" id="ARBA00001946"/>
    </source>
</evidence>
<sequence length="226" mass="26212">MVELFAVRIEQRIREADLAPLIHQVSEARQAQIKRYRFQDDAIRSLFSELLIRRVLREKYNIDNDDIVFSFNTYGKPTIAGPIEQQYNVSHAGSWIVGAISALPVGIDVEAIKPIDMAVAHRFFSSVECGQLAELTPEQQQLRFYELWTLKESYIKAVGKGLSLPLNSFSFRFQADEGRYQLKADNGDDDYEIRQFDLDSDYRLALCSKEREINRQIHQWSTSDWL</sequence>
<keyword evidence="4" id="KW-0479">Metal-binding</keyword>
<evidence type="ECO:0000256" key="6">
    <source>
        <dbReference type="ARBA" id="ARBA00023194"/>
    </source>
</evidence>
<evidence type="ECO:0000256" key="4">
    <source>
        <dbReference type="ARBA" id="ARBA00022723"/>
    </source>
</evidence>
<dbReference type="eggNOG" id="COG2091">
    <property type="taxonomic scope" value="Bacteria"/>
</dbReference>
<dbReference type="GO" id="GO:0019878">
    <property type="term" value="P:lysine biosynthetic process via aminoadipic acid"/>
    <property type="evidence" value="ECO:0007669"/>
    <property type="project" value="TreeGrafter"/>
</dbReference>
<evidence type="ECO:0000259" key="8">
    <source>
        <dbReference type="Pfam" id="PF22624"/>
    </source>
</evidence>
<dbReference type="GO" id="GO:0017000">
    <property type="term" value="P:antibiotic biosynthetic process"/>
    <property type="evidence" value="ECO:0007669"/>
    <property type="project" value="UniProtKB-KW"/>
</dbReference>
<dbReference type="RefSeq" id="WP_006038534.1">
    <property type="nucleotide sequence ID" value="NZ_AEDD01000006.1"/>
</dbReference>
<feature type="domain" description="4'-phosphopantetheinyl transferase N-terminal" evidence="8">
    <location>
        <begin position="17"/>
        <end position="99"/>
    </location>
</feature>
<feature type="domain" description="4'-phosphopantetheinyl transferase" evidence="7">
    <location>
        <begin position="104"/>
        <end position="207"/>
    </location>
</feature>
<dbReference type="Pfam" id="PF01648">
    <property type="entry name" value="ACPS"/>
    <property type="match status" value="1"/>
</dbReference>
<dbReference type="InterPro" id="IPR050559">
    <property type="entry name" value="P-Pant_transferase_sf"/>
</dbReference>
<reference evidence="9 10" key="1">
    <citation type="submission" date="2010-07" db="EMBL/GenBank/DDBJ databases">
        <title>The draft genome of Paenibacillus curdlanolyticus YK9.</title>
        <authorList>
            <consortium name="US DOE Joint Genome Institute (JGI-PGF)"/>
            <person name="Lucas S."/>
            <person name="Copeland A."/>
            <person name="Lapidus A."/>
            <person name="Cheng J.-F."/>
            <person name="Bruce D."/>
            <person name="Goodwin L."/>
            <person name="Pitluck S."/>
            <person name="Land M.L."/>
            <person name="Hauser L."/>
            <person name="Chang Y.-J."/>
            <person name="Jeffries C."/>
            <person name="Anderson I.J."/>
            <person name="Johnson E."/>
            <person name="Loganathan U."/>
            <person name="Mulhopadhyay B."/>
            <person name="Kyrpides N."/>
            <person name="Woyke T.J."/>
        </authorList>
    </citation>
    <scope>NUCLEOTIDE SEQUENCE [LARGE SCALE GENOMIC DNA]</scope>
    <source>
        <strain evidence="9 10">YK9</strain>
    </source>
</reference>
<comment type="cofactor">
    <cofactor evidence="1">
        <name>Mg(2+)</name>
        <dbReference type="ChEBI" id="CHEBI:18420"/>
    </cofactor>
</comment>
<dbReference type="InterPro" id="IPR004568">
    <property type="entry name" value="Ppantetheine-prot_Trfase_dom"/>
</dbReference>
<evidence type="ECO:0000256" key="5">
    <source>
        <dbReference type="ARBA" id="ARBA00022842"/>
    </source>
</evidence>
<dbReference type="InterPro" id="IPR008278">
    <property type="entry name" value="4-PPantetheinyl_Trfase_dom"/>
</dbReference>
<dbReference type="SUPFAM" id="SSF56214">
    <property type="entry name" value="4'-phosphopantetheinyl transferase"/>
    <property type="match status" value="2"/>
</dbReference>
<name>E0IA53_9BACL</name>
<dbReference type="STRING" id="717606.PaecuDRAFT_2542"/>
<dbReference type="Proteomes" id="UP000005387">
    <property type="component" value="Unassembled WGS sequence"/>
</dbReference>
<evidence type="ECO:0000256" key="2">
    <source>
        <dbReference type="ARBA" id="ARBA00010990"/>
    </source>
</evidence>
<evidence type="ECO:0000313" key="9">
    <source>
        <dbReference type="EMBL" id="EFM10630.1"/>
    </source>
</evidence>
<accession>E0IA53</accession>
<comment type="similarity">
    <text evidence="2">Belongs to the P-Pant transferase superfamily. Gsp/Sfp/HetI/AcpT family.</text>
</comment>
<dbReference type="GO" id="GO:0005829">
    <property type="term" value="C:cytosol"/>
    <property type="evidence" value="ECO:0007669"/>
    <property type="project" value="TreeGrafter"/>
</dbReference>
<dbReference type="OrthoDB" id="9808281at2"/>
<keyword evidence="10" id="KW-1185">Reference proteome</keyword>
<gene>
    <name evidence="9" type="ORF">PaecuDRAFT_2542</name>
</gene>
<evidence type="ECO:0000256" key="3">
    <source>
        <dbReference type="ARBA" id="ARBA00022679"/>
    </source>
</evidence>
<protein>
    <submittedName>
        <fullName evidence="9">4'-phosphopantetheinyl transferase</fullName>
    </submittedName>
</protein>
<evidence type="ECO:0000313" key="10">
    <source>
        <dbReference type="Proteomes" id="UP000005387"/>
    </source>
</evidence>
<dbReference type="NCBIfam" id="TIGR00556">
    <property type="entry name" value="pantethn_trn"/>
    <property type="match status" value="1"/>
</dbReference>
<dbReference type="Gene3D" id="3.90.470.20">
    <property type="entry name" value="4'-phosphopantetheinyl transferase domain"/>
    <property type="match status" value="2"/>
</dbReference>
<dbReference type="EMBL" id="AEDD01000006">
    <property type="protein sequence ID" value="EFM10630.1"/>
    <property type="molecule type" value="Genomic_DNA"/>
</dbReference>
<dbReference type="PANTHER" id="PTHR12215">
    <property type="entry name" value="PHOSPHOPANTETHEINE TRANSFERASE"/>
    <property type="match status" value="1"/>
</dbReference>
<proteinExistence type="inferred from homology"/>
<dbReference type="GO" id="GO:0000287">
    <property type="term" value="F:magnesium ion binding"/>
    <property type="evidence" value="ECO:0007669"/>
    <property type="project" value="InterPro"/>
</dbReference>